<feature type="coiled-coil region" evidence="1">
    <location>
        <begin position="85"/>
        <end position="112"/>
    </location>
</feature>
<keyword evidence="4" id="KW-1185">Reference proteome</keyword>
<reference evidence="3 4" key="1">
    <citation type="submission" date="2017-11" db="EMBL/GenBank/DDBJ databases">
        <title>The genome of Rhizophagus clarus HR1 reveals common genetic basis of auxotrophy among arbuscular mycorrhizal fungi.</title>
        <authorList>
            <person name="Kobayashi Y."/>
        </authorList>
    </citation>
    <scope>NUCLEOTIDE SEQUENCE [LARGE SCALE GENOMIC DNA]</scope>
    <source>
        <strain evidence="3 4">HR1</strain>
    </source>
</reference>
<accession>A0A2Z6QW19</accession>
<feature type="compositionally biased region" description="Acidic residues" evidence="2">
    <location>
        <begin position="177"/>
        <end position="187"/>
    </location>
</feature>
<proteinExistence type="predicted"/>
<dbReference type="Proteomes" id="UP000247702">
    <property type="component" value="Unassembled WGS sequence"/>
</dbReference>
<evidence type="ECO:0000313" key="4">
    <source>
        <dbReference type="Proteomes" id="UP000247702"/>
    </source>
</evidence>
<dbReference type="EMBL" id="BEXD01001521">
    <property type="protein sequence ID" value="GBB94493.1"/>
    <property type="molecule type" value="Genomic_DNA"/>
</dbReference>
<keyword evidence="1" id="KW-0175">Coiled coil</keyword>
<feature type="region of interest" description="Disordered" evidence="2">
    <location>
        <begin position="152"/>
        <end position="213"/>
    </location>
</feature>
<sequence length="213" mass="24649">MSESLDTRTRTKVHCFCKECNGKLVDPRTKLKHELKYKLKSNVNNNFSNNYQEDSSNVISSDALDKDVMEYDPILEINDTSSDITEQLSEDIEQMSEDIKQLSEDIEPLLTRNYFFLTKKIPIHELAKYQTIKKGKISDLILKNLLLDNVRNENDQDEDSEDDDDKNGDTENSDSNYSDDYEDDDDDKVNFASTDFDNGEPIFPNININDNYT</sequence>
<evidence type="ECO:0000256" key="1">
    <source>
        <dbReference type="SAM" id="Coils"/>
    </source>
</evidence>
<protein>
    <submittedName>
        <fullName evidence="3">Uncharacterized protein</fullName>
    </submittedName>
</protein>
<organism evidence="3 4">
    <name type="scientific">Rhizophagus clarus</name>
    <dbReference type="NCBI Taxonomy" id="94130"/>
    <lineage>
        <taxon>Eukaryota</taxon>
        <taxon>Fungi</taxon>
        <taxon>Fungi incertae sedis</taxon>
        <taxon>Mucoromycota</taxon>
        <taxon>Glomeromycotina</taxon>
        <taxon>Glomeromycetes</taxon>
        <taxon>Glomerales</taxon>
        <taxon>Glomeraceae</taxon>
        <taxon>Rhizophagus</taxon>
    </lineage>
</organism>
<name>A0A2Z6QW19_9GLOM</name>
<feature type="compositionally biased region" description="Acidic residues" evidence="2">
    <location>
        <begin position="155"/>
        <end position="166"/>
    </location>
</feature>
<gene>
    <name evidence="3" type="ORF">RclHR1_23670003</name>
</gene>
<comment type="caution">
    <text evidence="3">The sequence shown here is derived from an EMBL/GenBank/DDBJ whole genome shotgun (WGS) entry which is preliminary data.</text>
</comment>
<dbReference type="AlphaFoldDB" id="A0A2Z6QW19"/>
<evidence type="ECO:0000313" key="3">
    <source>
        <dbReference type="EMBL" id="GBB94493.1"/>
    </source>
</evidence>
<evidence type="ECO:0000256" key="2">
    <source>
        <dbReference type="SAM" id="MobiDB-lite"/>
    </source>
</evidence>